<proteinExistence type="predicted"/>
<gene>
    <name evidence="1" type="ORF">M378DRAFT_163291</name>
</gene>
<protein>
    <submittedName>
        <fullName evidence="1">Uncharacterized protein</fullName>
    </submittedName>
</protein>
<organism evidence="1 2">
    <name type="scientific">Amanita muscaria (strain Koide BX008)</name>
    <dbReference type="NCBI Taxonomy" id="946122"/>
    <lineage>
        <taxon>Eukaryota</taxon>
        <taxon>Fungi</taxon>
        <taxon>Dikarya</taxon>
        <taxon>Basidiomycota</taxon>
        <taxon>Agaricomycotina</taxon>
        <taxon>Agaricomycetes</taxon>
        <taxon>Agaricomycetidae</taxon>
        <taxon>Agaricales</taxon>
        <taxon>Pluteineae</taxon>
        <taxon>Amanitaceae</taxon>
        <taxon>Amanita</taxon>
    </lineage>
</organism>
<sequence>MTSVNTRVHVRIKAANWRLSHSESRRYPALLQTLRHYDPCLGIGDVSGASVSMDQNIFVLGDDENQEPNEDTQELHN</sequence>
<keyword evidence="2" id="KW-1185">Reference proteome</keyword>
<dbReference type="AlphaFoldDB" id="A0A0C2TCI4"/>
<evidence type="ECO:0000313" key="2">
    <source>
        <dbReference type="Proteomes" id="UP000054549"/>
    </source>
</evidence>
<dbReference type="InParanoid" id="A0A0C2TCI4"/>
<evidence type="ECO:0000313" key="1">
    <source>
        <dbReference type="EMBL" id="KIL64509.1"/>
    </source>
</evidence>
<name>A0A0C2TCI4_AMAMK</name>
<reference evidence="1 2" key="1">
    <citation type="submission" date="2014-04" db="EMBL/GenBank/DDBJ databases">
        <title>Evolutionary Origins and Diversification of the Mycorrhizal Mutualists.</title>
        <authorList>
            <consortium name="DOE Joint Genome Institute"/>
            <consortium name="Mycorrhizal Genomics Consortium"/>
            <person name="Kohler A."/>
            <person name="Kuo A."/>
            <person name="Nagy L.G."/>
            <person name="Floudas D."/>
            <person name="Copeland A."/>
            <person name="Barry K.W."/>
            <person name="Cichocki N."/>
            <person name="Veneault-Fourrey C."/>
            <person name="LaButti K."/>
            <person name="Lindquist E.A."/>
            <person name="Lipzen A."/>
            <person name="Lundell T."/>
            <person name="Morin E."/>
            <person name="Murat C."/>
            <person name="Riley R."/>
            <person name="Ohm R."/>
            <person name="Sun H."/>
            <person name="Tunlid A."/>
            <person name="Henrissat B."/>
            <person name="Grigoriev I.V."/>
            <person name="Hibbett D.S."/>
            <person name="Martin F."/>
        </authorList>
    </citation>
    <scope>NUCLEOTIDE SEQUENCE [LARGE SCALE GENOMIC DNA]</scope>
    <source>
        <strain evidence="1 2">Koide BX008</strain>
    </source>
</reference>
<dbReference type="Proteomes" id="UP000054549">
    <property type="component" value="Unassembled WGS sequence"/>
</dbReference>
<dbReference type="HOGENOM" id="CLU_2637569_0_0_1"/>
<accession>A0A0C2TCI4</accession>
<dbReference type="EMBL" id="KN818249">
    <property type="protein sequence ID" value="KIL64509.1"/>
    <property type="molecule type" value="Genomic_DNA"/>
</dbReference>